<evidence type="ECO:0000313" key="1">
    <source>
        <dbReference type="EMBL" id="JAE12959.1"/>
    </source>
</evidence>
<accession>A0A0A9FNU5</accession>
<dbReference type="AlphaFoldDB" id="A0A0A9FNU5"/>
<dbReference type="EMBL" id="GBRH01184937">
    <property type="protein sequence ID" value="JAE12959.1"/>
    <property type="molecule type" value="Transcribed_RNA"/>
</dbReference>
<reference evidence="1" key="2">
    <citation type="journal article" date="2015" name="Data Brief">
        <title>Shoot transcriptome of the giant reed, Arundo donax.</title>
        <authorList>
            <person name="Barrero R.A."/>
            <person name="Guerrero F.D."/>
            <person name="Moolhuijzen P."/>
            <person name="Goolsby J.A."/>
            <person name="Tidwell J."/>
            <person name="Bellgard S.E."/>
            <person name="Bellgard M.I."/>
        </authorList>
    </citation>
    <scope>NUCLEOTIDE SEQUENCE</scope>
    <source>
        <tissue evidence="1">Shoot tissue taken approximately 20 cm above the soil surface</tissue>
    </source>
</reference>
<protein>
    <submittedName>
        <fullName evidence="1">Uncharacterized protein</fullName>
    </submittedName>
</protein>
<reference evidence="1" key="1">
    <citation type="submission" date="2014-09" db="EMBL/GenBank/DDBJ databases">
        <authorList>
            <person name="Magalhaes I.L.F."/>
            <person name="Oliveira U."/>
            <person name="Santos F.R."/>
            <person name="Vidigal T.H.D.A."/>
            <person name="Brescovit A.D."/>
            <person name="Santos A.J."/>
        </authorList>
    </citation>
    <scope>NUCLEOTIDE SEQUENCE</scope>
    <source>
        <tissue evidence="1">Shoot tissue taken approximately 20 cm above the soil surface</tissue>
    </source>
</reference>
<proteinExistence type="predicted"/>
<sequence>MSLILLCDCHRRLVDKQLPCAYRRMWICYQAMVTTSEHRVVIWYSLIFSCLVFDQIL</sequence>
<name>A0A0A9FNU5_ARUDO</name>
<organism evidence="1">
    <name type="scientific">Arundo donax</name>
    <name type="common">Giant reed</name>
    <name type="synonym">Donax arundinaceus</name>
    <dbReference type="NCBI Taxonomy" id="35708"/>
    <lineage>
        <taxon>Eukaryota</taxon>
        <taxon>Viridiplantae</taxon>
        <taxon>Streptophyta</taxon>
        <taxon>Embryophyta</taxon>
        <taxon>Tracheophyta</taxon>
        <taxon>Spermatophyta</taxon>
        <taxon>Magnoliopsida</taxon>
        <taxon>Liliopsida</taxon>
        <taxon>Poales</taxon>
        <taxon>Poaceae</taxon>
        <taxon>PACMAD clade</taxon>
        <taxon>Arundinoideae</taxon>
        <taxon>Arundineae</taxon>
        <taxon>Arundo</taxon>
    </lineage>
</organism>